<organism evidence="1 2">
    <name type="scientific">Eumeta variegata</name>
    <name type="common">Bagworm moth</name>
    <name type="synonym">Eumeta japonica</name>
    <dbReference type="NCBI Taxonomy" id="151549"/>
    <lineage>
        <taxon>Eukaryota</taxon>
        <taxon>Metazoa</taxon>
        <taxon>Ecdysozoa</taxon>
        <taxon>Arthropoda</taxon>
        <taxon>Hexapoda</taxon>
        <taxon>Insecta</taxon>
        <taxon>Pterygota</taxon>
        <taxon>Neoptera</taxon>
        <taxon>Endopterygota</taxon>
        <taxon>Lepidoptera</taxon>
        <taxon>Glossata</taxon>
        <taxon>Ditrysia</taxon>
        <taxon>Tineoidea</taxon>
        <taxon>Psychidae</taxon>
        <taxon>Oiketicinae</taxon>
        <taxon>Eumeta</taxon>
    </lineage>
</organism>
<dbReference type="AlphaFoldDB" id="A0A4C1VAN1"/>
<accession>A0A4C1VAN1</accession>
<sequence>MRREGEGYVRGERGHTELRKIIEQKRKGIENMIMIVKVSESMGDPFPLPSPQFPSSPSPFCVTPLPIHQSLLRPSATLSYPRDWQGSEVVSVYGRR</sequence>
<evidence type="ECO:0000313" key="2">
    <source>
        <dbReference type="Proteomes" id="UP000299102"/>
    </source>
</evidence>
<proteinExistence type="predicted"/>
<comment type="caution">
    <text evidence="1">The sequence shown here is derived from an EMBL/GenBank/DDBJ whole genome shotgun (WGS) entry which is preliminary data.</text>
</comment>
<name>A0A4C1VAN1_EUMVA</name>
<evidence type="ECO:0000313" key="1">
    <source>
        <dbReference type="EMBL" id="GBP35412.1"/>
    </source>
</evidence>
<dbReference type="EMBL" id="BGZK01000303">
    <property type="protein sequence ID" value="GBP35412.1"/>
    <property type="molecule type" value="Genomic_DNA"/>
</dbReference>
<protein>
    <submittedName>
        <fullName evidence="1">Uncharacterized protein</fullName>
    </submittedName>
</protein>
<dbReference type="Proteomes" id="UP000299102">
    <property type="component" value="Unassembled WGS sequence"/>
</dbReference>
<gene>
    <name evidence="1" type="ORF">EVAR_94863_1</name>
</gene>
<keyword evidence="2" id="KW-1185">Reference proteome</keyword>
<reference evidence="1 2" key="1">
    <citation type="journal article" date="2019" name="Commun. Biol.">
        <title>The bagworm genome reveals a unique fibroin gene that provides high tensile strength.</title>
        <authorList>
            <person name="Kono N."/>
            <person name="Nakamura H."/>
            <person name="Ohtoshi R."/>
            <person name="Tomita M."/>
            <person name="Numata K."/>
            <person name="Arakawa K."/>
        </authorList>
    </citation>
    <scope>NUCLEOTIDE SEQUENCE [LARGE SCALE GENOMIC DNA]</scope>
</reference>